<reference evidence="2 3" key="1">
    <citation type="submission" date="2017-03" db="EMBL/GenBank/DDBJ databases">
        <title>Genome of the blue death feigning beetle - Asbolus verrucosus.</title>
        <authorList>
            <person name="Rider S.D."/>
        </authorList>
    </citation>
    <scope>NUCLEOTIDE SEQUENCE [LARGE SCALE GENOMIC DNA]</scope>
    <source>
        <strain evidence="2">Butters</strain>
        <tissue evidence="2">Head and leg muscle</tissue>
    </source>
</reference>
<feature type="region of interest" description="Disordered" evidence="1">
    <location>
        <begin position="23"/>
        <end position="49"/>
    </location>
</feature>
<dbReference type="EMBL" id="QDEB01065146">
    <property type="protein sequence ID" value="RZC36111.1"/>
    <property type="molecule type" value="Genomic_DNA"/>
</dbReference>
<dbReference type="OrthoDB" id="6769794at2759"/>
<evidence type="ECO:0000313" key="2">
    <source>
        <dbReference type="EMBL" id="RZC36111.1"/>
    </source>
</evidence>
<accession>A0A482VT24</accession>
<dbReference type="AlphaFoldDB" id="A0A482VT24"/>
<proteinExistence type="predicted"/>
<evidence type="ECO:0000256" key="1">
    <source>
        <dbReference type="SAM" id="MobiDB-lite"/>
    </source>
</evidence>
<evidence type="ECO:0000313" key="3">
    <source>
        <dbReference type="Proteomes" id="UP000292052"/>
    </source>
</evidence>
<sequence>MEKFALSSEGTVEELRRRLRNFLREGVRTQPEPKPQERVKPPPIEPHPTLVQLSTSPQPSSQVVPDLSALNQVRKWNVTFNGKADAVAFIERVEELADSYQIPNGQLLRALPELLRKQAILWYRNNKQQWNSWYDFLADFKSYYFPPEFRDDLEEEISRRMQHETEPGKYFLVHMQTLIRRHGGYSKERELQVIYLHPRPEYRQYIRS</sequence>
<organism evidence="2 3">
    <name type="scientific">Asbolus verrucosus</name>
    <name type="common">Desert ironclad beetle</name>
    <dbReference type="NCBI Taxonomy" id="1661398"/>
    <lineage>
        <taxon>Eukaryota</taxon>
        <taxon>Metazoa</taxon>
        <taxon>Ecdysozoa</taxon>
        <taxon>Arthropoda</taxon>
        <taxon>Hexapoda</taxon>
        <taxon>Insecta</taxon>
        <taxon>Pterygota</taxon>
        <taxon>Neoptera</taxon>
        <taxon>Endopterygota</taxon>
        <taxon>Coleoptera</taxon>
        <taxon>Polyphaga</taxon>
        <taxon>Cucujiformia</taxon>
        <taxon>Tenebrionidae</taxon>
        <taxon>Pimeliinae</taxon>
        <taxon>Asbolus</taxon>
    </lineage>
</organism>
<evidence type="ECO:0008006" key="4">
    <source>
        <dbReference type="Google" id="ProtNLM"/>
    </source>
</evidence>
<keyword evidence="3" id="KW-1185">Reference proteome</keyword>
<name>A0A482VT24_ASBVE</name>
<protein>
    <recommendedName>
        <fullName evidence="4">Retrotransposon gag domain-containing protein</fullName>
    </recommendedName>
</protein>
<dbReference type="Proteomes" id="UP000292052">
    <property type="component" value="Unassembled WGS sequence"/>
</dbReference>
<comment type="caution">
    <text evidence="2">The sequence shown here is derived from an EMBL/GenBank/DDBJ whole genome shotgun (WGS) entry which is preliminary data.</text>
</comment>
<gene>
    <name evidence="2" type="ORF">BDFB_010911</name>
</gene>